<name>A0A7V5LI43_CALAY</name>
<dbReference type="SUPFAM" id="SSF50939">
    <property type="entry name" value="Sialidases"/>
    <property type="match status" value="1"/>
</dbReference>
<sequence>SDGGNTWHHVLYVNPNTGAVDLVIDPQDPNVLYAATWERTRRAWNFWEGGTGSGIYKSTDGGENWKLISTEQSGFPHGDFVGRIGLTISPQTPQILYAVVDNQKHRKKEKEELIVTKDLLRKISVKDFLKIKPEDLNAFLDHYNFPLEFNADTLFQLVKKGKIKPVTLVEYLEDANVELFDAPVTGAEVYRSEDGGQTWKRTHQGLLDKVFYSFGYYFGNIRIAPKDFNKIYLLGVPVLVSTDGGQTFQSINQENVHVDHHALWINPNNPNHLILGNDGGINISYDNGRTWLKANHPPVGQFYTVAVDMAKPYHVYGGLQDNGVWMGPSNHRESRSWQQSGHYAFKSIMGGDGMQVAIDTRTNQIVYTGFQFGNYFRIDLTNNKSKRITPKHQLGERPLRFNWQTPIHLSQYNQDILYIGAQKVFRSMDRGEHWTAISSDLTKGGKNGDVPYGTLTSIHESPLKFGLIYAGSDDGLVHVTKDGVAHWERISDSLPQDFWV</sequence>
<evidence type="ECO:0000313" key="1">
    <source>
        <dbReference type="EMBL" id="HHE54312.1"/>
    </source>
</evidence>
<dbReference type="GO" id="GO:0006892">
    <property type="term" value="P:post-Golgi vesicle-mediated transport"/>
    <property type="evidence" value="ECO:0007669"/>
    <property type="project" value="TreeGrafter"/>
</dbReference>
<keyword evidence="1" id="KW-0378">Hydrolase</keyword>
<accession>A0A7V5LI43</accession>
<dbReference type="InterPro" id="IPR050310">
    <property type="entry name" value="VPS10-sortilin"/>
</dbReference>
<dbReference type="InterPro" id="IPR036278">
    <property type="entry name" value="Sialidase_sf"/>
</dbReference>
<feature type="non-terminal residue" evidence="1">
    <location>
        <position position="500"/>
    </location>
</feature>
<dbReference type="EMBL" id="DRTD01000069">
    <property type="protein sequence ID" value="HHE54312.1"/>
    <property type="molecule type" value="Genomic_DNA"/>
</dbReference>
<dbReference type="InterPro" id="IPR015943">
    <property type="entry name" value="WD40/YVTN_repeat-like_dom_sf"/>
</dbReference>
<comment type="caution">
    <text evidence="1">The sequence shown here is derived from an EMBL/GenBank/DDBJ whole genome shotgun (WGS) entry which is preliminary data.</text>
</comment>
<reference evidence="1" key="1">
    <citation type="journal article" date="2020" name="mSystems">
        <title>Genome- and Community-Level Interaction Insights into Carbon Utilization and Element Cycling Functions of Hydrothermarchaeota in Hydrothermal Sediment.</title>
        <authorList>
            <person name="Zhou Z."/>
            <person name="Liu Y."/>
            <person name="Xu W."/>
            <person name="Pan J."/>
            <person name="Luo Z.H."/>
            <person name="Li M."/>
        </authorList>
    </citation>
    <scope>NUCLEOTIDE SEQUENCE [LARGE SCALE GENOMIC DNA]</scope>
    <source>
        <strain evidence="1">HyVt-76</strain>
    </source>
</reference>
<organism evidence="1">
    <name type="scientific">Caldithrix abyssi</name>
    <dbReference type="NCBI Taxonomy" id="187145"/>
    <lineage>
        <taxon>Bacteria</taxon>
        <taxon>Pseudomonadati</taxon>
        <taxon>Calditrichota</taxon>
        <taxon>Calditrichia</taxon>
        <taxon>Calditrichales</taxon>
        <taxon>Calditrichaceae</taxon>
        <taxon>Caldithrix</taxon>
    </lineage>
</organism>
<dbReference type="CDD" id="cd15482">
    <property type="entry name" value="Sialidase_non-viral"/>
    <property type="match status" value="1"/>
</dbReference>
<dbReference type="AlphaFoldDB" id="A0A7V5LI43"/>
<dbReference type="Proteomes" id="UP000886111">
    <property type="component" value="Unassembled WGS sequence"/>
</dbReference>
<dbReference type="SUPFAM" id="SSF110296">
    <property type="entry name" value="Oligoxyloglucan reducing end-specific cellobiohydrolase"/>
    <property type="match status" value="1"/>
</dbReference>
<proteinExistence type="predicted"/>
<dbReference type="PANTHER" id="PTHR12106">
    <property type="entry name" value="SORTILIN RELATED"/>
    <property type="match status" value="1"/>
</dbReference>
<dbReference type="PANTHER" id="PTHR12106:SF27">
    <property type="entry name" value="SORTILIN-RELATED RECEPTOR"/>
    <property type="match status" value="1"/>
</dbReference>
<dbReference type="Gene3D" id="2.130.10.10">
    <property type="entry name" value="YVTN repeat-like/Quinoprotein amine dehydrogenase"/>
    <property type="match status" value="3"/>
</dbReference>
<dbReference type="GO" id="GO:0016787">
    <property type="term" value="F:hydrolase activity"/>
    <property type="evidence" value="ECO:0007669"/>
    <property type="project" value="UniProtKB-KW"/>
</dbReference>
<protein>
    <submittedName>
        <fullName evidence="1">Glycosyl hydrolase</fullName>
    </submittedName>
</protein>
<feature type="non-terminal residue" evidence="1">
    <location>
        <position position="1"/>
    </location>
</feature>
<gene>
    <name evidence="1" type="ORF">ENL21_00920</name>
</gene>
<dbReference type="GO" id="GO:0016020">
    <property type="term" value="C:membrane"/>
    <property type="evidence" value="ECO:0007669"/>
    <property type="project" value="TreeGrafter"/>
</dbReference>